<keyword evidence="1" id="KW-0812">Transmembrane</keyword>
<gene>
    <name evidence="2" type="ORF">ABT57_18115</name>
</gene>
<feature type="transmembrane region" description="Helical" evidence="1">
    <location>
        <begin position="155"/>
        <end position="174"/>
    </location>
</feature>
<organism evidence="2 3">
    <name type="scientific">Photobacterium ganghwense</name>
    <dbReference type="NCBI Taxonomy" id="320778"/>
    <lineage>
        <taxon>Bacteria</taxon>
        <taxon>Pseudomonadati</taxon>
        <taxon>Pseudomonadota</taxon>
        <taxon>Gammaproteobacteria</taxon>
        <taxon>Vibrionales</taxon>
        <taxon>Vibrionaceae</taxon>
        <taxon>Photobacterium</taxon>
    </lineage>
</organism>
<reference evidence="2 3" key="1">
    <citation type="submission" date="2015-05" db="EMBL/GenBank/DDBJ databases">
        <title>Photobacterium galathea sp. nov.</title>
        <authorList>
            <person name="Machado H."/>
            <person name="Gram L."/>
        </authorList>
    </citation>
    <scope>NUCLEOTIDE SEQUENCE [LARGE SCALE GENOMIC DNA]</scope>
    <source>
        <strain evidence="2 3">DSM 22954</strain>
    </source>
</reference>
<keyword evidence="1" id="KW-1133">Transmembrane helix</keyword>
<dbReference type="GO" id="GO:0006355">
    <property type="term" value="P:regulation of DNA-templated transcription"/>
    <property type="evidence" value="ECO:0007669"/>
    <property type="project" value="InterPro"/>
</dbReference>
<evidence type="ECO:0008006" key="4">
    <source>
        <dbReference type="Google" id="ProtNLM"/>
    </source>
</evidence>
<keyword evidence="1" id="KW-0472">Membrane</keyword>
<sequence>MDMATRTLTRCYRFPDVDFEPDLRLLVWKDKSETSLTQHESRLLEVLCYCAGEVISAEPLYEKAFSQIDPYEDASGQHYDINAIFHSLTDKLNRDGKLAIPIEVLPHYGFRVPLPDKTCRTVHQNQLKPSLPAPEEDVPPPYEETPTEKIVKYSVWHKISVAILTLAGVAMIVASTF</sequence>
<dbReference type="SUPFAM" id="SSF46894">
    <property type="entry name" value="C-terminal effector domain of the bipartite response regulators"/>
    <property type="match status" value="1"/>
</dbReference>
<dbReference type="InterPro" id="IPR016032">
    <property type="entry name" value="Sig_transdc_resp-reg_C-effctor"/>
</dbReference>
<dbReference type="GO" id="GO:0003677">
    <property type="term" value="F:DNA binding"/>
    <property type="evidence" value="ECO:0007669"/>
    <property type="project" value="InterPro"/>
</dbReference>
<dbReference type="Proteomes" id="UP000035909">
    <property type="component" value="Unassembled WGS sequence"/>
</dbReference>
<comment type="caution">
    <text evidence="2">The sequence shown here is derived from an EMBL/GenBank/DDBJ whole genome shotgun (WGS) entry which is preliminary data.</text>
</comment>
<dbReference type="STRING" id="320778.ABT57_18115"/>
<dbReference type="EMBL" id="LDOU01000019">
    <property type="protein sequence ID" value="KLV06848.1"/>
    <property type="molecule type" value="Genomic_DNA"/>
</dbReference>
<evidence type="ECO:0000256" key="1">
    <source>
        <dbReference type="SAM" id="Phobius"/>
    </source>
</evidence>
<dbReference type="Gene3D" id="1.10.10.10">
    <property type="entry name" value="Winged helix-like DNA-binding domain superfamily/Winged helix DNA-binding domain"/>
    <property type="match status" value="1"/>
</dbReference>
<dbReference type="InterPro" id="IPR036388">
    <property type="entry name" value="WH-like_DNA-bd_sf"/>
</dbReference>
<evidence type="ECO:0000313" key="2">
    <source>
        <dbReference type="EMBL" id="KLV06848.1"/>
    </source>
</evidence>
<protein>
    <recommendedName>
        <fullName evidence="4">OmpR/PhoB-type domain-containing protein</fullName>
    </recommendedName>
</protein>
<dbReference type="PATRIC" id="fig|320778.3.peg.3938"/>
<keyword evidence="3" id="KW-1185">Reference proteome</keyword>
<proteinExistence type="predicted"/>
<evidence type="ECO:0000313" key="3">
    <source>
        <dbReference type="Proteomes" id="UP000035909"/>
    </source>
</evidence>
<dbReference type="AlphaFoldDB" id="A0A0J1H543"/>
<name>A0A0J1H543_9GAMM</name>
<accession>A0A0J1H543</accession>